<protein>
    <submittedName>
        <fullName evidence="1">Uncharacterized protein</fullName>
    </submittedName>
</protein>
<reference evidence="1 2" key="1">
    <citation type="submission" date="2021-06" db="EMBL/GenBank/DDBJ databases">
        <authorList>
            <person name="Palmer J.M."/>
        </authorList>
    </citation>
    <scope>NUCLEOTIDE SEQUENCE [LARGE SCALE GENOMIC DNA]</scope>
    <source>
        <strain evidence="1 2">GA_2019</strain>
        <tissue evidence="1">Muscle</tissue>
    </source>
</reference>
<gene>
    <name evidence="1" type="ORF">GOODEAATRI_008905</name>
</gene>
<keyword evidence="2" id="KW-1185">Reference proteome</keyword>
<proteinExistence type="predicted"/>
<comment type="caution">
    <text evidence="1">The sequence shown here is derived from an EMBL/GenBank/DDBJ whole genome shotgun (WGS) entry which is preliminary data.</text>
</comment>
<evidence type="ECO:0000313" key="2">
    <source>
        <dbReference type="Proteomes" id="UP001476798"/>
    </source>
</evidence>
<organism evidence="1 2">
    <name type="scientific">Goodea atripinnis</name>
    <dbReference type="NCBI Taxonomy" id="208336"/>
    <lineage>
        <taxon>Eukaryota</taxon>
        <taxon>Metazoa</taxon>
        <taxon>Chordata</taxon>
        <taxon>Craniata</taxon>
        <taxon>Vertebrata</taxon>
        <taxon>Euteleostomi</taxon>
        <taxon>Actinopterygii</taxon>
        <taxon>Neopterygii</taxon>
        <taxon>Teleostei</taxon>
        <taxon>Neoteleostei</taxon>
        <taxon>Acanthomorphata</taxon>
        <taxon>Ovalentaria</taxon>
        <taxon>Atherinomorphae</taxon>
        <taxon>Cyprinodontiformes</taxon>
        <taxon>Goodeidae</taxon>
        <taxon>Goodea</taxon>
    </lineage>
</organism>
<dbReference type="Proteomes" id="UP001476798">
    <property type="component" value="Unassembled WGS sequence"/>
</dbReference>
<accession>A0ABV0N040</accession>
<evidence type="ECO:0000313" key="1">
    <source>
        <dbReference type="EMBL" id="MEQ2164655.1"/>
    </source>
</evidence>
<dbReference type="EMBL" id="JAHRIO010020476">
    <property type="protein sequence ID" value="MEQ2164655.1"/>
    <property type="molecule type" value="Genomic_DNA"/>
</dbReference>
<sequence>MYNEVNGDSILFGSASCLGVEHLWEALSEDACPNCCIMPQAVRVAQLAELEQPTDWTAVAQHSPLPLGQAACRQQPAALSASGKRARRRELLGLVNQLTTEQMKALLQSVQADDGCRASPPEQCGASTWEDDAILVAAPVTFFVRVFPELSSWASG</sequence>
<name>A0ABV0N040_9TELE</name>